<evidence type="ECO:0000313" key="2">
    <source>
        <dbReference type="EMBL" id="KII82880.1"/>
    </source>
</evidence>
<dbReference type="Proteomes" id="UP000053263">
    <property type="component" value="Unassembled WGS sequence"/>
</dbReference>
<reference evidence="2 3" key="1">
    <citation type="submission" date="2014-06" db="EMBL/GenBank/DDBJ databases">
        <title>Evolutionary Origins and Diversification of the Mycorrhizal Mutualists.</title>
        <authorList>
            <consortium name="DOE Joint Genome Institute"/>
            <consortium name="Mycorrhizal Genomics Consortium"/>
            <person name="Kohler A."/>
            <person name="Kuo A."/>
            <person name="Nagy L.G."/>
            <person name="Floudas D."/>
            <person name="Copeland A."/>
            <person name="Barry K.W."/>
            <person name="Cichocki N."/>
            <person name="Veneault-Fourrey C."/>
            <person name="LaButti K."/>
            <person name="Lindquist E.A."/>
            <person name="Lipzen A."/>
            <person name="Lundell T."/>
            <person name="Morin E."/>
            <person name="Murat C."/>
            <person name="Riley R."/>
            <person name="Ohm R."/>
            <person name="Sun H."/>
            <person name="Tunlid A."/>
            <person name="Henrissat B."/>
            <person name="Grigoriev I.V."/>
            <person name="Hibbett D.S."/>
            <person name="Martin F."/>
        </authorList>
    </citation>
    <scope>NUCLEOTIDE SEQUENCE [LARGE SCALE GENOMIC DNA]</scope>
    <source>
        <strain evidence="2 3">FD-325 SS-3</strain>
    </source>
</reference>
<evidence type="ECO:0000313" key="3">
    <source>
        <dbReference type="Proteomes" id="UP000053263"/>
    </source>
</evidence>
<keyword evidence="3" id="KW-1185">Reference proteome</keyword>
<evidence type="ECO:0000259" key="1">
    <source>
        <dbReference type="Pfam" id="PF20149"/>
    </source>
</evidence>
<dbReference type="InterPro" id="IPR045341">
    <property type="entry name" value="DUF6532"/>
</dbReference>
<dbReference type="OrthoDB" id="3257342at2759"/>
<accession>A0A0C9SV77</accession>
<name>A0A0C9SV77_PLICR</name>
<dbReference type="HOGENOM" id="CLU_038181_0_1_1"/>
<dbReference type="Pfam" id="PF20149">
    <property type="entry name" value="DUF6532"/>
    <property type="match status" value="1"/>
</dbReference>
<gene>
    <name evidence="2" type="ORF">PLICRDRAFT_84731</name>
</gene>
<dbReference type="AlphaFoldDB" id="A0A0C9SV77"/>
<protein>
    <recommendedName>
        <fullName evidence="1">DUF6532 domain-containing protein</fullName>
    </recommendedName>
</protein>
<organism evidence="2 3">
    <name type="scientific">Plicaturopsis crispa FD-325 SS-3</name>
    <dbReference type="NCBI Taxonomy" id="944288"/>
    <lineage>
        <taxon>Eukaryota</taxon>
        <taxon>Fungi</taxon>
        <taxon>Dikarya</taxon>
        <taxon>Basidiomycota</taxon>
        <taxon>Agaricomycotina</taxon>
        <taxon>Agaricomycetes</taxon>
        <taxon>Agaricomycetidae</taxon>
        <taxon>Amylocorticiales</taxon>
        <taxon>Amylocorticiaceae</taxon>
        <taxon>Plicatura</taxon>
        <taxon>Plicaturopsis crispa</taxon>
    </lineage>
</organism>
<proteinExistence type="predicted"/>
<feature type="domain" description="DUF6532" evidence="1">
    <location>
        <begin position="19"/>
        <end position="210"/>
    </location>
</feature>
<feature type="non-terminal residue" evidence="2">
    <location>
        <position position="212"/>
    </location>
</feature>
<dbReference type="EMBL" id="KN832602">
    <property type="protein sequence ID" value="KII82880.1"/>
    <property type="molecule type" value="Genomic_DNA"/>
</dbReference>
<sequence length="212" mass="24194">GRPRKKDFDGYTQVVIKAATSHFRFLIVTEEAFPKDAQMGQFALVSWAAACEALDFHYSASPAILKLISVRASQVHGELKTKARQLVHGFYPFDSSDNKRIIRANQDLADNLKEDYSFTYKDDELIHKGVFKSAIIQKIINKMWFATRNDEGVVHHSFFKPIRIQTHALVLSVIECCIEEYATGYKVDVDFSGIAYGPVYRKHLKNLQKFAD</sequence>
<feature type="non-terminal residue" evidence="2">
    <location>
        <position position="1"/>
    </location>
</feature>